<dbReference type="EC" id="3.4.21.62" evidence="2"/>
<keyword evidence="3" id="KW-0720">Serine protease</keyword>
<evidence type="ECO:0000313" key="5">
    <source>
        <dbReference type="EMBL" id="CAD9108461.1"/>
    </source>
</evidence>
<dbReference type="CDD" id="cd04056">
    <property type="entry name" value="Peptidases_S53"/>
    <property type="match status" value="1"/>
</dbReference>
<comment type="catalytic activity">
    <reaction evidence="1">
        <text>Hydrolysis of proteins with broad specificity for peptide bonds, and a preference for a large uncharged residue in P1. Hydrolyzes peptide amides.</text>
        <dbReference type="EC" id="3.4.21.62"/>
    </reaction>
</comment>
<feature type="binding site" evidence="3">
    <location>
        <position position="371"/>
    </location>
    <ligand>
        <name>Ca(2+)</name>
        <dbReference type="ChEBI" id="CHEBI:29108"/>
    </ligand>
</feature>
<sequence>MYKYADSPVPSQAIQMPAEFQDDSAFSPADLKAFFSAVALPDQTDTHRVGPFNDQVPDVEATLDTQYIASVGLGVDNWYWTSAGWMYTFANNLYNYEQAPNVVSISWGWAESQQCTVATVCDTIGANSRQYVQRVNTEFMKLGAMGISLFVASGDSGANGRSDPACTGPRLNPVFPAASPYVTSVGATMLQDPETSLQTPPPVCSKGPYAGTCASAGVEVAVSAQKAGFTSGGGFSDYAARPSYQDAAVKAYLQSGVALPPAARYNASGRGFPDVAAMGNNFLIYIQSEGGWQPVGGTSASTPTWAGIAGRLVDLALKKTGKPLGFMNPLLYQMHAELPGAFVDVTVGDNKCTESGCSAACKGFECAKGWDPVTGLGTPQYDVMAAYVTGLIDKSRAVGQTASAASDYVV</sequence>
<evidence type="ECO:0000256" key="2">
    <source>
        <dbReference type="ARBA" id="ARBA00023619"/>
    </source>
</evidence>
<feature type="domain" description="Peptidase S53" evidence="4">
    <location>
        <begin position="1"/>
        <end position="391"/>
    </location>
</feature>
<gene>
    <name evidence="5" type="ORF">ACAT0790_LOCUS11121</name>
</gene>
<dbReference type="GO" id="GO:0046872">
    <property type="term" value="F:metal ion binding"/>
    <property type="evidence" value="ECO:0007669"/>
    <property type="project" value="UniProtKB-UniRule"/>
</dbReference>
<dbReference type="InterPro" id="IPR030400">
    <property type="entry name" value="Sedolisin_dom"/>
</dbReference>
<keyword evidence="3" id="KW-0106">Calcium</keyword>
<dbReference type="AlphaFoldDB" id="A0A7S1LMN5"/>
<feature type="binding site" evidence="3">
    <location>
        <position position="345"/>
    </location>
    <ligand>
        <name>Ca(2+)</name>
        <dbReference type="ChEBI" id="CHEBI:29108"/>
    </ligand>
</feature>
<dbReference type="Pfam" id="PF00082">
    <property type="entry name" value="Peptidase_S8"/>
    <property type="match status" value="1"/>
</dbReference>
<dbReference type="InterPro" id="IPR000209">
    <property type="entry name" value="Peptidase_S8/S53_dom"/>
</dbReference>
<evidence type="ECO:0000259" key="4">
    <source>
        <dbReference type="PROSITE" id="PS51695"/>
    </source>
</evidence>
<dbReference type="SUPFAM" id="SSF52743">
    <property type="entry name" value="Subtilisin-like"/>
    <property type="match status" value="1"/>
</dbReference>
<dbReference type="GO" id="GO:0008240">
    <property type="term" value="F:tripeptidyl-peptidase activity"/>
    <property type="evidence" value="ECO:0007669"/>
    <property type="project" value="TreeGrafter"/>
</dbReference>
<dbReference type="PANTHER" id="PTHR14218">
    <property type="entry name" value="PROTEASE S8 TRIPEPTIDYL PEPTIDASE I CLN2"/>
    <property type="match status" value="1"/>
</dbReference>
<dbReference type="GO" id="GO:0006508">
    <property type="term" value="P:proteolysis"/>
    <property type="evidence" value="ECO:0007669"/>
    <property type="project" value="UniProtKB-KW"/>
</dbReference>
<feature type="active site" description="Charge relay system" evidence="3">
    <location>
        <position position="60"/>
    </location>
</feature>
<dbReference type="InterPro" id="IPR036852">
    <property type="entry name" value="Peptidase_S8/S53_dom_sf"/>
</dbReference>
<dbReference type="InterPro" id="IPR050819">
    <property type="entry name" value="Tripeptidyl-peptidase_I"/>
</dbReference>
<comment type="cofactor">
    <cofactor evidence="3">
        <name>Ca(2+)</name>
        <dbReference type="ChEBI" id="CHEBI:29108"/>
    </cofactor>
    <text evidence="3">Binds 1 Ca(2+) ion per subunit.</text>
</comment>
<dbReference type="PANTHER" id="PTHR14218:SF31">
    <property type="entry name" value="PEPTIDASE S53 DOMAIN-CONTAINING PROTEIN"/>
    <property type="match status" value="1"/>
</dbReference>
<evidence type="ECO:0000256" key="1">
    <source>
        <dbReference type="ARBA" id="ARBA00023529"/>
    </source>
</evidence>
<dbReference type="PROSITE" id="PS51695">
    <property type="entry name" value="SEDOLISIN"/>
    <property type="match status" value="1"/>
</dbReference>
<dbReference type="Gene3D" id="3.40.50.200">
    <property type="entry name" value="Peptidase S8/S53 domain"/>
    <property type="match status" value="1"/>
</dbReference>
<proteinExistence type="predicted"/>
<feature type="active site" description="Charge relay system" evidence="3">
    <location>
        <position position="299"/>
    </location>
</feature>
<keyword evidence="3" id="KW-0479">Metal-binding</keyword>
<feature type="binding site" evidence="3">
    <location>
        <position position="369"/>
    </location>
    <ligand>
        <name>Ca(2+)</name>
        <dbReference type="ChEBI" id="CHEBI:29108"/>
    </ligand>
</feature>
<keyword evidence="3" id="KW-0378">Hydrolase</keyword>
<name>A0A7S1LMN5_ALECA</name>
<dbReference type="GO" id="GO:0004252">
    <property type="term" value="F:serine-type endopeptidase activity"/>
    <property type="evidence" value="ECO:0007669"/>
    <property type="project" value="UniProtKB-UniRule"/>
</dbReference>
<feature type="binding site" evidence="3">
    <location>
        <position position="344"/>
    </location>
    <ligand>
        <name>Ca(2+)</name>
        <dbReference type="ChEBI" id="CHEBI:29108"/>
    </ligand>
</feature>
<protein>
    <recommendedName>
        <fullName evidence="2">subtilisin</fullName>
        <ecNumber evidence="2">3.4.21.62</ecNumber>
    </recommendedName>
</protein>
<keyword evidence="3" id="KW-0645">Protease</keyword>
<feature type="active site" description="Charge relay system" evidence="3">
    <location>
        <position position="64"/>
    </location>
</feature>
<dbReference type="EMBL" id="HBGE01018563">
    <property type="protein sequence ID" value="CAD9108461.1"/>
    <property type="molecule type" value="Transcribed_RNA"/>
</dbReference>
<accession>A0A7S1LMN5</accession>
<organism evidence="5">
    <name type="scientific">Alexandrium catenella</name>
    <name type="common">Red tide dinoflagellate</name>
    <name type="synonym">Gonyaulax catenella</name>
    <dbReference type="NCBI Taxonomy" id="2925"/>
    <lineage>
        <taxon>Eukaryota</taxon>
        <taxon>Sar</taxon>
        <taxon>Alveolata</taxon>
        <taxon>Dinophyceae</taxon>
        <taxon>Gonyaulacales</taxon>
        <taxon>Pyrocystaceae</taxon>
        <taxon>Alexandrium</taxon>
    </lineage>
</organism>
<reference evidence="5" key="1">
    <citation type="submission" date="2021-01" db="EMBL/GenBank/DDBJ databases">
        <authorList>
            <person name="Corre E."/>
            <person name="Pelletier E."/>
            <person name="Niang G."/>
            <person name="Scheremetjew M."/>
            <person name="Finn R."/>
            <person name="Kale V."/>
            <person name="Holt S."/>
            <person name="Cochrane G."/>
            <person name="Meng A."/>
            <person name="Brown T."/>
            <person name="Cohen L."/>
        </authorList>
    </citation>
    <scope>NUCLEOTIDE SEQUENCE</scope>
    <source>
        <strain evidence="5">OF101</strain>
    </source>
</reference>
<evidence type="ECO:0000256" key="3">
    <source>
        <dbReference type="PROSITE-ProRule" id="PRU01032"/>
    </source>
</evidence>